<dbReference type="EMBL" id="CP060633">
    <property type="protein sequence ID" value="QNM02812.1"/>
    <property type="molecule type" value="Genomic_DNA"/>
</dbReference>
<reference evidence="1 2" key="1">
    <citation type="submission" date="2020-08" db="EMBL/GenBank/DDBJ databases">
        <authorList>
            <person name="Liu C."/>
            <person name="Sun Q."/>
        </authorList>
    </citation>
    <scope>NUCLEOTIDE SEQUENCE [LARGE SCALE GENOMIC DNA]</scope>
    <source>
        <strain evidence="1 2">NSJ-8</strain>
    </source>
</reference>
<accession>A0A7G9FW80</accession>
<proteinExistence type="predicted"/>
<sequence length="149" mass="16942">MKSKLFIVFTMVVLFISGCRSSEKKEEVVQDANNYAEYNEELETTSSNTVLSDDLLYREYSLGENFNAGEILISKETLLDITKNPDSVIVYFNDEMLETISYSDDDIHIDLVNDGVYCFVIIDKDSKTIDITSQIQGTSYPEGGIRYLK</sequence>
<evidence type="ECO:0000313" key="1">
    <source>
        <dbReference type="EMBL" id="QNM02812.1"/>
    </source>
</evidence>
<protein>
    <submittedName>
        <fullName evidence="1">Uncharacterized protein</fullName>
    </submittedName>
</protein>
<dbReference type="Proteomes" id="UP000515981">
    <property type="component" value="Chromosome"/>
</dbReference>
<dbReference type="AlphaFoldDB" id="A0A7G9FW80"/>
<name>A0A7G9FW80_9FIRM</name>
<keyword evidence="2" id="KW-1185">Reference proteome</keyword>
<evidence type="ECO:0000313" key="2">
    <source>
        <dbReference type="Proteomes" id="UP000515981"/>
    </source>
</evidence>
<organism evidence="1 2">
    <name type="scientific">Simiaoa sunii</name>
    <dbReference type="NCBI Taxonomy" id="2763672"/>
    <lineage>
        <taxon>Bacteria</taxon>
        <taxon>Bacillati</taxon>
        <taxon>Bacillota</taxon>
        <taxon>Clostridia</taxon>
        <taxon>Lachnospirales</taxon>
        <taxon>Lachnospiraceae</taxon>
        <taxon>Simiaoa</taxon>
    </lineage>
</organism>
<dbReference type="KEGG" id="ssun:H9Q77_01160"/>
<dbReference type="PROSITE" id="PS51257">
    <property type="entry name" value="PROKAR_LIPOPROTEIN"/>
    <property type="match status" value="1"/>
</dbReference>
<gene>
    <name evidence="1" type="ORF">H9Q77_01160</name>
</gene>
<dbReference type="RefSeq" id="WP_148448576.1">
    <property type="nucleotide sequence ID" value="NZ_CP060633.1"/>
</dbReference>